<sequence>MARFGLSRKAEYAVIALARLAQQRRSAGDDVADPDERLMSARELSEAENLPLPVLSGLLKQLQRANLVVSRRGVHGGYHLPTDPERIRLASVIRAVEDGEPVRLARCCGPEAHSDHAHEAKSGEATTAMETCRIACTCPIRHAIQNLDRQLADFLESLTLAELMTD</sequence>
<keyword evidence="2" id="KW-1185">Reference proteome</keyword>
<dbReference type="InterPro" id="IPR036388">
    <property type="entry name" value="WH-like_DNA-bd_sf"/>
</dbReference>
<dbReference type="Gene3D" id="1.10.10.10">
    <property type="entry name" value="Winged helix-like DNA-binding domain superfamily/Winged helix DNA-binding domain"/>
    <property type="match status" value="1"/>
</dbReference>
<gene>
    <name evidence="1" type="ORF">ACERK3_15025</name>
</gene>
<dbReference type="InterPro" id="IPR000944">
    <property type="entry name" value="Tscrpt_reg_Rrf2"/>
</dbReference>
<dbReference type="PANTHER" id="PTHR33221:SF2">
    <property type="entry name" value="TRANSCRIPTIONAL REGULATOR"/>
    <property type="match status" value="1"/>
</dbReference>
<dbReference type="Pfam" id="PF02082">
    <property type="entry name" value="Rrf2"/>
    <property type="match status" value="1"/>
</dbReference>
<dbReference type="Proteomes" id="UP001575105">
    <property type="component" value="Unassembled WGS sequence"/>
</dbReference>
<accession>A0ABV4U7N1</accession>
<dbReference type="SUPFAM" id="SSF46785">
    <property type="entry name" value="Winged helix' DNA-binding domain"/>
    <property type="match status" value="1"/>
</dbReference>
<organism evidence="1 2">
    <name type="scientific">Natronomicrosphaera hydrolytica</name>
    <dbReference type="NCBI Taxonomy" id="3242702"/>
    <lineage>
        <taxon>Bacteria</taxon>
        <taxon>Pseudomonadati</taxon>
        <taxon>Planctomycetota</taxon>
        <taxon>Phycisphaerae</taxon>
        <taxon>Phycisphaerales</taxon>
        <taxon>Phycisphaeraceae</taxon>
        <taxon>Natronomicrosphaera</taxon>
    </lineage>
</organism>
<dbReference type="EMBL" id="JBGUBD010000010">
    <property type="protein sequence ID" value="MFA9479600.1"/>
    <property type="molecule type" value="Genomic_DNA"/>
</dbReference>
<dbReference type="PANTHER" id="PTHR33221">
    <property type="entry name" value="WINGED HELIX-TURN-HELIX TRANSCRIPTIONAL REGULATOR, RRF2 FAMILY"/>
    <property type="match status" value="1"/>
</dbReference>
<dbReference type="PROSITE" id="PS51197">
    <property type="entry name" value="HTH_RRF2_2"/>
    <property type="match status" value="1"/>
</dbReference>
<evidence type="ECO:0000313" key="2">
    <source>
        <dbReference type="Proteomes" id="UP001575105"/>
    </source>
</evidence>
<evidence type="ECO:0000313" key="1">
    <source>
        <dbReference type="EMBL" id="MFA9479600.1"/>
    </source>
</evidence>
<comment type="caution">
    <text evidence="1">The sequence shown here is derived from an EMBL/GenBank/DDBJ whole genome shotgun (WGS) entry which is preliminary data.</text>
</comment>
<proteinExistence type="predicted"/>
<protein>
    <submittedName>
        <fullName evidence="1">Rrf2 family transcriptional regulator</fullName>
    </submittedName>
</protein>
<dbReference type="RefSeq" id="WP_425346526.1">
    <property type="nucleotide sequence ID" value="NZ_JBGUBD010000010.1"/>
</dbReference>
<dbReference type="InterPro" id="IPR036390">
    <property type="entry name" value="WH_DNA-bd_sf"/>
</dbReference>
<reference evidence="1 2" key="1">
    <citation type="submission" date="2024-08" db="EMBL/GenBank/DDBJ databases">
        <title>Whole-genome sequencing of halo(alkali)philic microorganisms from hypersaline lakes.</title>
        <authorList>
            <person name="Sorokin D.Y."/>
            <person name="Merkel A.Y."/>
            <person name="Messina E."/>
            <person name="Yakimov M."/>
        </authorList>
    </citation>
    <scope>NUCLEOTIDE SEQUENCE [LARGE SCALE GENOMIC DNA]</scope>
    <source>
        <strain evidence="1 2">AB-hyl4</strain>
    </source>
</reference>
<name>A0ABV4U7N1_9BACT</name>